<dbReference type="InterPro" id="IPR004446">
    <property type="entry name" value="Heptose_bisP_phosphatase"/>
</dbReference>
<evidence type="ECO:0000259" key="10">
    <source>
        <dbReference type="PROSITE" id="PS51371"/>
    </source>
</evidence>
<evidence type="ECO:0000313" key="14">
    <source>
        <dbReference type="Proteomes" id="UP001605990"/>
    </source>
</evidence>
<dbReference type="Pfam" id="PF13344">
    <property type="entry name" value="Hydrolase_6"/>
    <property type="match status" value="1"/>
</dbReference>
<accession>A0AAX3ZRV4</accession>
<comment type="similarity">
    <text evidence="2">Belongs to the GmhB family.</text>
</comment>
<evidence type="ECO:0000256" key="6">
    <source>
        <dbReference type="ARBA" id="ARBA00023277"/>
    </source>
</evidence>
<dbReference type="InterPro" id="IPR006543">
    <property type="entry name" value="Histidinol-phos"/>
</dbReference>
<keyword evidence="3" id="KW-0963">Cytoplasm</keyword>
<evidence type="ECO:0000256" key="3">
    <source>
        <dbReference type="ARBA" id="ARBA00022490"/>
    </source>
</evidence>
<gene>
    <name evidence="11" type="ORF">ACGU38_10815</name>
    <name evidence="12" type="ORF">P7W03_28305</name>
</gene>
<dbReference type="PANTHER" id="PTHR42891:SF1">
    <property type="entry name" value="D-GLYCERO-BETA-D-MANNO-HEPTOSE-1,7-BISPHOSPHATE 7-PHOSPHATASE"/>
    <property type="match status" value="1"/>
</dbReference>
<evidence type="ECO:0000313" key="12">
    <source>
        <dbReference type="EMBL" id="WMC89266.1"/>
    </source>
</evidence>
<keyword evidence="14" id="KW-1185">Reference proteome</keyword>
<dbReference type="Gene3D" id="3.40.50.1000">
    <property type="entry name" value="HAD superfamily/HAD-like"/>
    <property type="match status" value="1"/>
</dbReference>
<keyword evidence="4" id="KW-0479">Metal-binding</keyword>
<dbReference type="NCBIfam" id="TIGR01662">
    <property type="entry name" value="HAD-SF-IIIA"/>
    <property type="match status" value="1"/>
</dbReference>
<evidence type="ECO:0000256" key="4">
    <source>
        <dbReference type="ARBA" id="ARBA00022723"/>
    </source>
</evidence>
<dbReference type="PANTHER" id="PTHR42891">
    <property type="entry name" value="D-GLYCERO-BETA-D-MANNO-HEPTOSE-1,7-BISPHOSPHATE 7-PHOSPHATASE"/>
    <property type="match status" value="1"/>
</dbReference>
<dbReference type="EMBL" id="JBIENY010000179">
    <property type="protein sequence ID" value="MFG6295847.1"/>
    <property type="molecule type" value="Genomic_DNA"/>
</dbReference>
<name>A0AAX3ZRV4_STRRO</name>
<dbReference type="GO" id="GO:0016791">
    <property type="term" value="F:phosphatase activity"/>
    <property type="evidence" value="ECO:0007669"/>
    <property type="project" value="InterPro"/>
</dbReference>
<dbReference type="PROSITE" id="PS51371">
    <property type="entry name" value="CBS"/>
    <property type="match status" value="1"/>
</dbReference>
<dbReference type="GO" id="GO:0005975">
    <property type="term" value="P:carbohydrate metabolic process"/>
    <property type="evidence" value="ECO:0007669"/>
    <property type="project" value="InterPro"/>
</dbReference>
<dbReference type="InterPro" id="IPR006357">
    <property type="entry name" value="HAD-SF_hydro_IIA"/>
</dbReference>
<dbReference type="RefSeq" id="WP_062134344.1">
    <property type="nucleotide sequence ID" value="NZ_CP121271.1"/>
</dbReference>
<dbReference type="Proteomes" id="UP001605990">
    <property type="component" value="Unassembled WGS sequence"/>
</dbReference>
<feature type="compositionally biased region" description="Basic and acidic residues" evidence="9">
    <location>
        <begin position="208"/>
        <end position="223"/>
    </location>
</feature>
<evidence type="ECO:0000313" key="11">
    <source>
        <dbReference type="EMBL" id="MFG6295847.1"/>
    </source>
</evidence>
<feature type="domain" description="CBS" evidence="10">
    <location>
        <begin position="21"/>
        <end position="77"/>
    </location>
</feature>
<dbReference type="InterPro" id="IPR023214">
    <property type="entry name" value="HAD_sf"/>
</dbReference>
<evidence type="ECO:0000256" key="7">
    <source>
        <dbReference type="ARBA" id="ARBA00031828"/>
    </source>
</evidence>
<evidence type="ECO:0000256" key="9">
    <source>
        <dbReference type="SAM" id="MobiDB-lite"/>
    </source>
</evidence>
<evidence type="ECO:0000256" key="2">
    <source>
        <dbReference type="ARBA" id="ARBA00005628"/>
    </source>
</evidence>
<evidence type="ECO:0000256" key="1">
    <source>
        <dbReference type="ARBA" id="ARBA00004496"/>
    </source>
</evidence>
<dbReference type="InterPro" id="IPR000644">
    <property type="entry name" value="CBS_dom"/>
</dbReference>
<dbReference type="CDD" id="cd07503">
    <property type="entry name" value="HAD_HisB-N"/>
    <property type="match status" value="1"/>
</dbReference>
<dbReference type="EMBL" id="CP121271">
    <property type="protein sequence ID" value="WMC89266.1"/>
    <property type="molecule type" value="Genomic_DNA"/>
</dbReference>
<evidence type="ECO:0000256" key="5">
    <source>
        <dbReference type="ARBA" id="ARBA00022801"/>
    </source>
</evidence>
<dbReference type="InterPro" id="IPR006549">
    <property type="entry name" value="HAD-SF_hydro_IIIA"/>
</dbReference>
<evidence type="ECO:0000256" key="8">
    <source>
        <dbReference type="PROSITE-ProRule" id="PRU00703"/>
    </source>
</evidence>
<dbReference type="Proteomes" id="UP001231701">
    <property type="component" value="Chromosome"/>
</dbReference>
<reference evidence="12" key="1">
    <citation type="submission" date="2023-03" db="EMBL/GenBank/DDBJ databases">
        <title>Borrelidin-producing and root-colonizing Streptomyces rochei is a potent biopesticide for soil-borne oomycete-caused plant diseases.</title>
        <authorList>
            <person name="Zhou D."/>
            <person name="Wang X."/>
            <person name="Navarro-Munoz J.C."/>
            <person name="Li W."/>
            <person name="Li J."/>
            <person name="Jiu M."/>
            <person name="Deng S."/>
            <person name="Ye Y."/>
            <person name="Daly P."/>
            <person name="Wei L."/>
        </authorList>
    </citation>
    <scope>NUCLEOTIDE SEQUENCE</scope>
    <source>
        <strain evidence="12">JK1</strain>
    </source>
</reference>
<dbReference type="AlphaFoldDB" id="A0AAX3ZRV4"/>
<protein>
    <recommendedName>
        <fullName evidence="7">D,D-heptose 1,7-bisphosphate phosphatase</fullName>
    </recommendedName>
</protein>
<organism evidence="12 13">
    <name type="scientific">Streptomyces rochei</name>
    <name type="common">Streptomyces parvullus</name>
    <dbReference type="NCBI Taxonomy" id="1928"/>
    <lineage>
        <taxon>Bacteria</taxon>
        <taxon>Bacillati</taxon>
        <taxon>Actinomycetota</taxon>
        <taxon>Actinomycetes</taxon>
        <taxon>Kitasatosporales</taxon>
        <taxon>Streptomycetaceae</taxon>
        <taxon>Streptomyces</taxon>
        <taxon>Streptomyces rochei group</taxon>
    </lineage>
</organism>
<evidence type="ECO:0000313" key="13">
    <source>
        <dbReference type="Proteomes" id="UP001231701"/>
    </source>
</evidence>
<dbReference type="GO" id="GO:0046872">
    <property type="term" value="F:metal ion binding"/>
    <property type="evidence" value="ECO:0007669"/>
    <property type="project" value="UniProtKB-KW"/>
</dbReference>
<dbReference type="SUPFAM" id="SSF56784">
    <property type="entry name" value="HAD-like"/>
    <property type="match status" value="1"/>
</dbReference>
<dbReference type="InterPro" id="IPR036412">
    <property type="entry name" value="HAD-like_sf"/>
</dbReference>
<keyword evidence="8" id="KW-0129">CBS domain</keyword>
<dbReference type="GO" id="GO:0005737">
    <property type="term" value="C:cytoplasm"/>
    <property type="evidence" value="ECO:0007669"/>
    <property type="project" value="UniProtKB-SubCell"/>
</dbReference>
<keyword evidence="5 12" id="KW-0378">Hydrolase</keyword>
<dbReference type="GeneID" id="90946019"/>
<comment type="subcellular location">
    <subcellularLocation>
        <location evidence="1">Cytoplasm</location>
    </subcellularLocation>
</comment>
<dbReference type="Pfam" id="PF13242">
    <property type="entry name" value="Hydrolase_like"/>
    <property type="match status" value="1"/>
</dbReference>
<sequence length="223" mass="23641">MSPVQAVLFDRDGTLVHDVPYNGDPDLVRPVDGAREAVALLREHGIRVGVVTNQSGVARGLLTDTDVRRVNRRIDELVGPFDVWAVCPHGPDDGCHCRKPRPGMILWAAGRVCAAPADCVVIGDIGADMEAAEHAGAHGILVPNDRTRPEETTAAAHVAPNLLTAVRAVLDGPPEGRVLVDERPIEAAFDASTPGSAHVPRRAVPGAEADRSRAAVDTRGRPR</sequence>
<proteinExistence type="inferred from homology"/>
<keyword evidence="6" id="KW-0119">Carbohydrate metabolism</keyword>
<feature type="region of interest" description="Disordered" evidence="9">
    <location>
        <begin position="189"/>
        <end position="223"/>
    </location>
</feature>
<dbReference type="NCBIfam" id="TIGR01656">
    <property type="entry name" value="Histidinol-ppas"/>
    <property type="match status" value="1"/>
</dbReference>
<reference evidence="11 14" key="2">
    <citation type="submission" date="2024-10" db="EMBL/GenBank/DDBJ databases">
        <title>Draft genome assembly of a novel steroid transforming actinomycete isolated from African clawed frog Xenopus laevis.</title>
        <authorList>
            <person name="Bragin E."/>
            <person name="Kollerov V."/>
            <person name="Donova M.V."/>
        </authorList>
    </citation>
    <scope>NUCLEOTIDE SEQUENCE [LARGE SCALE GENOMIC DNA]</scope>
    <source>
        <strain evidence="11 14">MTOC-St3</strain>
    </source>
</reference>